<dbReference type="EMBL" id="LOYH01000103">
    <property type="protein sequence ID" value="KVK73303.1"/>
    <property type="molecule type" value="Genomic_DNA"/>
</dbReference>
<evidence type="ECO:0000313" key="2">
    <source>
        <dbReference type="EMBL" id="KVK73303.1"/>
    </source>
</evidence>
<dbReference type="RefSeq" id="WP_059732574.1">
    <property type="nucleotide sequence ID" value="NZ_LOYH01000103.1"/>
</dbReference>
<evidence type="ECO:0000313" key="3">
    <source>
        <dbReference type="Proteomes" id="UP000069001"/>
    </source>
</evidence>
<dbReference type="Proteomes" id="UP000069001">
    <property type="component" value="Unassembled WGS sequence"/>
</dbReference>
<comment type="caution">
    <text evidence="2">The sequence shown here is derived from an EMBL/GenBank/DDBJ whole genome shotgun (WGS) entry which is preliminary data.</text>
</comment>
<dbReference type="Pfam" id="PF04266">
    <property type="entry name" value="ASCH"/>
    <property type="match status" value="1"/>
</dbReference>
<gene>
    <name evidence="2" type="ORF">WS90_31785</name>
</gene>
<dbReference type="AlphaFoldDB" id="A0A103Z4S6"/>
<name>A0A103Z4S6_BURCE</name>
<organism evidence="2 3">
    <name type="scientific">Burkholderia cepacia</name>
    <name type="common">Pseudomonas cepacia</name>
    <dbReference type="NCBI Taxonomy" id="292"/>
    <lineage>
        <taxon>Bacteria</taxon>
        <taxon>Pseudomonadati</taxon>
        <taxon>Pseudomonadota</taxon>
        <taxon>Betaproteobacteria</taxon>
        <taxon>Burkholderiales</taxon>
        <taxon>Burkholderiaceae</taxon>
        <taxon>Burkholderia</taxon>
        <taxon>Burkholderia cepacia complex</taxon>
    </lineage>
</organism>
<dbReference type="SUPFAM" id="SSF88697">
    <property type="entry name" value="PUA domain-like"/>
    <property type="match status" value="1"/>
</dbReference>
<evidence type="ECO:0000259" key="1">
    <source>
        <dbReference type="Pfam" id="PF04266"/>
    </source>
</evidence>
<dbReference type="InterPro" id="IPR015947">
    <property type="entry name" value="PUA-like_sf"/>
</dbReference>
<protein>
    <recommendedName>
        <fullName evidence="1">ASCH domain-containing protein</fullName>
    </recommendedName>
</protein>
<sequence>MPRSALSIVKPAVDDIVAGRKRVEIRSWAPPAMPLRDLVLVQNTIFLRQDGQEDPDGFALALVDVVGVYDWTPDEARSQGKQWCAGYVCWELANVRPIAPPVPCVAKRGIYALPDDFGKVS</sequence>
<reference evidence="2 3" key="1">
    <citation type="submission" date="2015-11" db="EMBL/GenBank/DDBJ databases">
        <title>Expanding the genomic diversity of Burkholderia species for the development of highly accurate diagnostics.</title>
        <authorList>
            <person name="Sahl J."/>
            <person name="Keim P."/>
            <person name="Wagner D."/>
        </authorList>
    </citation>
    <scope>NUCLEOTIDE SEQUENCE [LARGE SCALE GENOMIC DNA]</scope>
    <source>
        <strain evidence="2 3">MSMB1302</strain>
    </source>
</reference>
<proteinExistence type="predicted"/>
<dbReference type="InterPro" id="IPR007374">
    <property type="entry name" value="ASCH_domain"/>
</dbReference>
<accession>A0A103Z4S6</accession>
<feature type="domain" description="ASCH" evidence="1">
    <location>
        <begin position="6"/>
        <end position="71"/>
    </location>
</feature>